<sequence length="92" mass="10742">MDISLAIVQLEEATEKCFEITDNKSTNNYEMSNLKQPQKVKLTQIYLYLIIKLIRIPFRAEWKKQALLKHSLPSLCEAIFLNHRGKVLRAPL</sequence>
<comment type="caution">
    <text evidence="1">The sequence shown here is derived from an EMBL/GenBank/DDBJ whole genome shotgun (WGS) entry which is preliminary data.</text>
</comment>
<reference evidence="1" key="1">
    <citation type="submission" date="2020-07" db="EMBL/GenBank/DDBJ databases">
        <title>Multicomponent nature underlies the extraordinary mechanical properties of spider dragline silk.</title>
        <authorList>
            <person name="Kono N."/>
            <person name="Nakamura H."/>
            <person name="Mori M."/>
            <person name="Yoshida Y."/>
            <person name="Ohtoshi R."/>
            <person name="Malay A.D."/>
            <person name="Moran D.A.P."/>
            <person name="Tomita M."/>
            <person name="Numata K."/>
            <person name="Arakawa K."/>
        </authorList>
    </citation>
    <scope>NUCLEOTIDE SEQUENCE</scope>
</reference>
<organism evidence="1 2">
    <name type="scientific">Trichonephila clavata</name>
    <name type="common">Joro spider</name>
    <name type="synonym">Nephila clavata</name>
    <dbReference type="NCBI Taxonomy" id="2740835"/>
    <lineage>
        <taxon>Eukaryota</taxon>
        <taxon>Metazoa</taxon>
        <taxon>Ecdysozoa</taxon>
        <taxon>Arthropoda</taxon>
        <taxon>Chelicerata</taxon>
        <taxon>Arachnida</taxon>
        <taxon>Araneae</taxon>
        <taxon>Araneomorphae</taxon>
        <taxon>Entelegynae</taxon>
        <taxon>Araneoidea</taxon>
        <taxon>Nephilidae</taxon>
        <taxon>Trichonephila</taxon>
    </lineage>
</organism>
<dbReference type="AlphaFoldDB" id="A0A8X6HRQ2"/>
<gene>
    <name evidence="1" type="ORF">TNCT_24161</name>
</gene>
<dbReference type="EMBL" id="BMAO01033761">
    <property type="protein sequence ID" value="GFQ91644.1"/>
    <property type="molecule type" value="Genomic_DNA"/>
</dbReference>
<name>A0A8X6HRQ2_TRICU</name>
<protein>
    <submittedName>
        <fullName evidence="1">Uncharacterized protein</fullName>
    </submittedName>
</protein>
<dbReference type="Proteomes" id="UP000887116">
    <property type="component" value="Unassembled WGS sequence"/>
</dbReference>
<evidence type="ECO:0000313" key="2">
    <source>
        <dbReference type="Proteomes" id="UP000887116"/>
    </source>
</evidence>
<evidence type="ECO:0000313" key="1">
    <source>
        <dbReference type="EMBL" id="GFQ91644.1"/>
    </source>
</evidence>
<keyword evidence="2" id="KW-1185">Reference proteome</keyword>
<proteinExistence type="predicted"/>
<accession>A0A8X6HRQ2</accession>